<organism evidence="2 3">
    <name type="scientific">Phytophthora nicotianae P1976</name>
    <dbReference type="NCBI Taxonomy" id="1317066"/>
    <lineage>
        <taxon>Eukaryota</taxon>
        <taxon>Sar</taxon>
        <taxon>Stramenopiles</taxon>
        <taxon>Oomycota</taxon>
        <taxon>Peronosporomycetes</taxon>
        <taxon>Peronosporales</taxon>
        <taxon>Peronosporaceae</taxon>
        <taxon>Phytophthora</taxon>
    </lineage>
</organism>
<evidence type="ECO:0000256" key="1">
    <source>
        <dbReference type="SAM" id="Coils"/>
    </source>
</evidence>
<sequence length="381" mass="44465">MDNVLQASLETSVDLAFQYTTRGLSSTLKRAAPTKSMSNTNQIAISFLSQPLETFRAPTSNAELPGLKCHRDNDEMDKFKRLEVKKAIRREQCRKNQTRHRRRKCTLHQRIQHEVQQLREEVQGLKLNRQLLRFEKKTNRSAWNIVSDVFRLLEIGFCAPWHMVNADEMMKHTEMWQILVELLKSFEQAVGMEGLHGVEMLLEQLRRYSLYFSEPQVHLQRVEELVPGVVTVTARLKLTVSEFTLRCVFPRLERPRVGGDDVEDIHRSLRNKLLGKRLDCLCKVTFPMNEESGRVSRLEICVPANLEEVPAGVTLVGGEESIPESNTERFIEGRGRFFCHRFHFPYGSGFRYRWRWWKTFGRPIYGPRCLFGRPIGGFFYC</sequence>
<feature type="coiled-coil region" evidence="1">
    <location>
        <begin position="108"/>
        <end position="135"/>
    </location>
</feature>
<dbReference type="Proteomes" id="UP000028582">
    <property type="component" value="Unassembled WGS sequence"/>
</dbReference>
<proteinExistence type="predicted"/>
<evidence type="ECO:0008006" key="4">
    <source>
        <dbReference type="Google" id="ProtNLM"/>
    </source>
</evidence>
<keyword evidence="1" id="KW-0175">Coiled coil</keyword>
<evidence type="ECO:0000313" key="2">
    <source>
        <dbReference type="EMBL" id="ETO84449.1"/>
    </source>
</evidence>
<dbReference type="AlphaFoldDB" id="A0A081AZY8"/>
<dbReference type="EMBL" id="ANJA01000307">
    <property type="protein sequence ID" value="ETO84449.1"/>
    <property type="molecule type" value="Genomic_DNA"/>
</dbReference>
<comment type="caution">
    <text evidence="2">The sequence shown here is derived from an EMBL/GenBank/DDBJ whole genome shotgun (WGS) entry which is preliminary data.</text>
</comment>
<gene>
    <name evidence="2" type="ORF">F444_01639</name>
</gene>
<accession>A0A081AZY8</accession>
<dbReference type="CDD" id="cd14686">
    <property type="entry name" value="bZIP"/>
    <property type="match status" value="1"/>
</dbReference>
<evidence type="ECO:0000313" key="3">
    <source>
        <dbReference type="Proteomes" id="UP000028582"/>
    </source>
</evidence>
<dbReference type="OrthoDB" id="121145at2759"/>
<protein>
    <recommendedName>
        <fullName evidence="4">BZIP domain-containing protein</fullName>
    </recommendedName>
</protein>
<name>A0A081AZY8_PHYNI</name>
<reference evidence="2 3" key="1">
    <citation type="submission" date="2013-11" db="EMBL/GenBank/DDBJ databases">
        <title>The Genome Sequence of Phytophthora parasitica P1976.</title>
        <authorList>
            <consortium name="The Broad Institute Genomics Platform"/>
            <person name="Russ C."/>
            <person name="Tyler B."/>
            <person name="Panabieres F."/>
            <person name="Shan W."/>
            <person name="Tripathy S."/>
            <person name="Grunwald N."/>
            <person name="Machado M."/>
            <person name="Johnson C.S."/>
            <person name="Walker B."/>
            <person name="Young S."/>
            <person name="Zeng Q."/>
            <person name="Gargeya S."/>
            <person name="Fitzgerald M."/>
            <person name="Haas B."/>
            <person name="Abouelleil A."/>
            <person name="Allen A.W."/>
            <person name="Alvarado L."/>
            <person name="Arachchi H.M."/>
            <person name="Berlin A.M."/>
            <person name="Chapman S.B."/>
            <person name="Gainer-Dewar J."/>
            <person name="Goldberg J."/>
            <person name="Griggs A."/>
            <person name="Gujja S."/>
            <person name="Hansen M."/>
            <person name="Howarth C."/>
            <person name="Imamovic A."/>
            <person name="Ireland A."/>
            <person name="Larimer J."/>
            <person name="McCowan C."/>
            <person name="Murphy C."/>
            <person name="Pearson M."/>
            <person name="Poon T.W."/>
            <person name="Priest M."/>
            <person name="Roberts A."/>
            <person name="Saif S."/>
            <person name="Shea T."/>
            <person name="Sisk P."/>
            <person name="Sykes S."/>
            <person name="Wortman J."/>
            <person name="Nusbaum C."/>
            <person name="Birren B."/>
        </authorList>
    </citation>
    <scope>NUCLEOTIDE SEQUENCE [LARGE SCALE GENOMIC DNA]</scope>
    <source>
        <strain evidence="2 3">P1976</strain>
    </source>
</reference>